<evidence type="ECO:0000256" key="1">
    <source>
        <dbReference type="ARBA" id="ARBA00004123"/>
    </source>
</evidence>
<dbReference type="EMBL" id="KN831782">
    <property type="protein sequence ID" value="KIM40586.1"/>
    <property type="molecule type" value="Genomic_DNA"/>
</dbReference>
<keyword evidence="8" id="KW-1185">Reference proteome</keyword>
<evidence type="ECO:0000256" key="4">
    <source>
        <dbReference type="ARBA" id="ARBA00022490"/>
    </source>
</evidence>
<dbReference type="PANTHER" id="PTHR21399">
    <property type="entry name" value="CHLORIDE CONDUCTANCE REGULATORY PROTEIN ICLN"/>
    <property type="match status" value="1"/>
</dbReference>
<gene>
    <name evidence="7" type="ORF">M413DRAFT_446016</name>
</gene>
<dbReference type="InterPro" id="IPR011993">
    <property type="entry name" value="PH-like_dom_sf"/>
</dbReference>
<evidence type="ECO:0000256" key="5">
    <source>
        <dbReference type="ARBA" id="ARBA00023242"/>
    </source>
</evidence>
<dbReference type="PANTHER" id="PTHR21399:SF0">
    <property type="entry name" value="METHYLOSOME SUBUNIT PICLN"/>
    <property type="match status" value="1"/>
</dbReference>
<dbReference type="InterPro" id="IPR039924">
    <property type="entry name" value="ICln/Lot5/Saf5"/>
</dbReference>
<dbReference type="GO" id="GO:0034715">
    <property type="term" value="C:pICln-Sm protein complex"/>
    <property type="evidence" value="ECO:0007669"/>
    <property type="project" value="InterPro"/>
</dbReference>
<accession>A0A0C3CAI1</accession>
<dbReference type="Gene3D" id="2.30.29.30">
    <property type="entry name" value="Pleckstrin-homology domain (PH domain)/Phosphotyrosine-binding domain (PTB)"/>
    <property type="match status" value="1"/>
</dbReference>
<evidence type="ECO:0000256" key="6">
    <source>
        <dbReference type="SAM" id="MobiDB-lite"/>
    </source>
</evidence>
<comment type="similarity">
    <text evidence="3">Belongs to the pICln (TC 1.A.47) family.</text>
</comment>
<reference evidence="8" key="2">
    <citation type="submission" date="2015-01" db="EMBL/GenBank/DDBJ databases">
        <title>Evolutionary Origins and Diversification of the Mycorrhizal Mutualists.</title>
        <authorList>
            <consortium name="DOE Joint Genome Institute"/>
            <consortium name="Mycorrhizal Genomics Consortium"/>
            <person name="Kohler A."/>
            <person name="Kuo A."/>
            <person name="Nagy L.G."/>
            <person name="Floudas D."/>
            <person name="Copeland A."/>
            <person name="Barry K.W."/>
            <person name="Cichocki N."/>
            <person name="Veneault-Fourrey C."/>
            <person name="LaButti K."/>
            <person name="Lindquist E.A."/>
            <person name="Lipzen A."/>
            <person name="Lundell T."/>
            <person name="Morin E."/>
            <person name="Murat C."/>
            <person name="Riley R."/>
            <person name="Ohm R."/>
            <person name="Sun H."/>
            <person name="Tunlid A."/>
            <person name="Henrissat B."/>
            <person name="Grigoriev I.V."/>
            <person name="Hibbett D.S."/>
            <person name="Martin F."/>
        </authorList>
    </citation>
    <scope>NUCLEOTIDE SEQUENCE [LARGE SCALE GENOMIC DNA]</scope>
    <source>
        <strain evidence="8">h7</strain>
    </source>
</reference>
<name>A0A0C3CAI1_HEBCY</name>
<dbReference type="GO" id="GO:0005681">
    <property type="term" value="C:spliceosomal complex"/>
    <property type="evidence" value="ECO:0007669"/>
    <property type="project" value="TreeGrafter"/>
</dbReference>
<keyword evidence="5" id="KW-0539">Nucleus</keyword>
<dbReference type="Proteomes" id="UP000053424">
    <property type="component" value="Unassembled WGS sequence"/>
</dbReference>
<feature type="compositionally biased region" description="Acidic residues" evidence="6">
    <location>
        <begin position="213"/>
        <end position="233"/>
    </location>
</feature>
<proteinExistence type="inferred from homology"/>
<reference evidence="7 8" key="1">
    <citation type="submission" date="2014-04" db="EMBL/GenBank/DDBJ databases">
        <authorList>
            <consortium name="DOE Joint Genome Institute"/>
            <person name="Kuo A."/>
            <person name="Gay G."/>
            <person name="Dore J."/>
            <person name="Kohler A."/>
            <person name="Nagy L.G."/>
            <person name="Floudas D."/>
            <person name="Copeland A."/>
            <person name="Barry K.W."/>
            <person name="Cichocki N."/>
            <person name="Veneault-Fourrey C."/>
            <person name="LaButti K."/>
            <person name="Lindquist E.A."/>
            <person name="Lipzen A."/>
            <person name="Lundell T."/>
            <person name="Morin E."/>
            <person name="Murat C."/>
            <person name="Sun H."/>
            <person name="Tunlid A."/>
            <person name="Henrissat B."/>
            <person name="Grigoriev I.V."/>
            <person name="Hibbett D.S."/>
            <person name="Martin F."/>
            <person name="Nordberg H.P."/>
            <person name="Cantor M.N."/>
            <person name="Hua S.X."/>
        </authorList>
    </citation>
    <scope>NUCLEOTIDE SEQUENCE [LARGE SCALE GENOMIC DNA]</scope>
    <source>
        <strain evidence="8">h7</strain>
    </source>
</reference>
<dbReference type="GO" id="GO:0005829">
    <property type="term" value="C:cytosol"/>
    <property type="evidence" value="ECO:0007669"/>
    <property type="project" value="InterPro"/>
</dbReference>
<evidence type="ECO:0000313" key="8">
    <source>
        <dbReference type="Proteomes" id="UP000053424"/>
    </source>
</evidence>
<dbReference type="OrthoDB" id="19714at2759"/>
<dbReference type="GO" id="GO:0034709">
    <property type="term" value="C:methylosome"/>
    <property type="evidence" value="ECO:0007669"/>
    <property type="project" value="InterPro"/>
</dbReference>
<dbReference type="InterPro" id="IPR003521">
    <property type="entry name" value="ICln"/>
</dbReference>
<sequence>MPAVNPITSLPHFITKDEHTTLVGSTPNSFNDIPPVIRHKEENVSISLDPPLEGFQNSDSAQGTLYILTSVLVFMGTGGTGFQIEYPAITLHAVSRGESGASIYCQLDESFGTENGTTAADEDAIPDMRELTIVPQNPSSLEEIFEALSQCAALHPDPQDDEDDLDEDAFVDLNGSTFETFNGDENEELSEVGRAALAHLESIIYDPHNLQPELEDETENADAIEDAEEAHKK</sequence>
<evidence type="ECO:0008006" key="9">
    <source>
        <dbReference type="Google" id="ProtNLM"/>
    </source>
</evidence>
<dbReference type="GO" id="GO:0006884">
    <property type="term" value="P:cell volume homeostasis"/>
    <property type="evidence" value="ECO:0007669"/>
    <property type="project" value="InterPro"/>
</dbReference>
<organism evidence="7 8">
    <name type="scientific">Hebeloma cylindrosporum</name>
    <dbReference type="NCBI Taxonomy" id="76867"/>
    <lineage>
        <taxon>Eukaryota</taxon>
        <taxon>Fungi</taxon>
        <taxon>Dikarya</taxon>
        <taxon>Basidiomycota</taxon>
        <taxon>Agaricomycotina</taxon>
        <taxon>Agaricomycetes</taxon>
        <taxon>Agaricomycetidae</taxon>
        <taxon>Agaricales</taxon>
        <taxon>Agaricineae</taxon>
        <taxon>Hymenogastraceae</taxon>
        <taxon>Hebeloma</taxon>
    </lineage>
</organism>
<evidence type="ECO:0000256" key="2">
    <source>
        <dbReference type="ARBA" id="ARBA00004496"/>
    </source>
</evidence>
<keyword evidence="4" id="KW-0963">Cytoplasm</keyword>
<evidence type="ECO:0000256" key="3">
    <source>
        <dbReference type="ARBA" id="ARBA00007054"/>
    </source>
</evidence>
<comment type="subcellular location">
    <subcellularLocation>
        <location evidence="2">Cytoplasm</location>
    </subcellularLocation>
    <subcellularLocation>
        <location evidence="1">Nucleus</location>
    </subcellularLocation>
</comment>
<dbReference type="GO" id="GO:0045292">
    <property type="term" value="P:mRNA cis splicing, via spliceosome"/>
    <property type="evidence" value="ECO:0007669"/>
    <property type="project" value="TreeGrafter"/>
</dbReference>
<protein>
    <recommendedName>
        <fullName evidence="9">Methylosome subunit pICln</fullName>
    </recommendedName>
</protein>
<feature type="region of interest" description="Disordered" evidence="6">
    <location>
        <begin position="208"/>
        <end position="233"/>
    </location>
</feature>
<evidence type="ECO:0000313" key="7">
    <source>
        <dbReference type="EMBL" id="KIM40586.1"/>
    </source>
</evidence>
<dbReference type="Pfam" id="PF03517">
    <property type="entry name" value="Voldacs"/>
    <property type="match status" value="1"/>
</dbReference>
<dbReference type="STRING" id="686832.A0A0C3CAI1"/>
<dbReference type="GO" id="GO:0000387">
    <property type="term" value="P:spliceosomal snRNP assembly"/>
    <property type="evidence" value="ECO:0007669"/>
    <property type="project" value="InterPro"/>
</dbReference>
<dbReference type="GO" id="GO:0006821">
    <property type="term" value="P:chloride transport"/>
    <property type="evidence" value="ECO:0007669"/>
    <property type="project" value="InterPro"/>
</dbReference>
<dbReference type="PRINTS" id="PR01348">
    <property type="entry name" value="ICLNCHANNEL"/>
</dbReference>
<dbReference type="HOGENOM" id="CLU_077804_3_0_1"/>
<dbReference type="GO" id="GO:0005886">
    <property type="term" value="C:plasma membrane"/>
    <property type="evidence" value="ECO:0007669"/>
    <property type="project" value="InterPro"/>
</dbReference>
<dbReference type="AlphaFoldDB" id="A0A0C3CAI1"/>